<reference evidence="1 2" key="1">
    <citation type="submission" date="2016-11" db="EMBL/GenBank/DDBJ databases">
        <authorList>
            <person name="Jaros S."/>
            <person name="Januszkiewicz K."/>
            <person name="Wedrychowicz H."/>
        </authorList>
    </citation>
    <scope>NUCLEOTIDE SEQUENCE [LARGE SCALE GENOMIC DNA]</scope>
    <source>
        <strain evidence="1 2">DSM 15929</strain>
    </source>
</reference>
<dbReference type="SUPFAM" id="SSF53901">
    <property type="entry name" value="Thiolase-like"/>
    <property type="match status" value="1"/>
</dbReference>
<gene>
    <name evidence="1" type="ORF">SAMN02745136_04176</name>
</gene>
<dbReference type="AlphaFoldDB" id="A0A1M6Y752"/>
<sequence>MCTEGTCTHSRLLPSLFVMLKSGIMSGYVKEKHFHTPLSIAVPQTCLRYATGARVKENIILKGCHLQILSLVLFVAVSQNGFLAWLRYAMGINMENNSKTCGKQSLLFANPPYIIAGSSITGKKEGEGPLGRYFDQVEEDPMFGGDTWEDAESRMMKRAADAVIQKAGINKDDIRFMVGGDLLGQLIATSFGIMELEIPLFGVYGACSTMGESLAIGSVLVDGGFADKIMAITSSHFAGAEKQFRFPLAYGSQRPLATTWTVTGSGAVILDKADNRSKKELEKEAPVCVMGATVGRIVDYGIKDSMNMGACMAPSAYKTISANLNDLGVKPEYYDKIITGDLGYVGKDILIDLLKQEGFDISKNHMDCGIEMFDKDTQDTHSGGSGCGCSAITLAGYVLPKLRRREWKRVLFVPTGALLSTVSFNEGNPVPGIAHAVIIEGM</sequence>
<dbReference type="NCBIfam" id="NF006160">
    <property type="entry name" value="PRK08304.1"/>
    <property type="match status" value="1"/>
</dbReference>
<dbReference type="GO" id="GO:0016746">
    <property type="term" value="F:acyltransferase activity"/>
    <property type="evidence" value="ECO:0007669"/>
    <property type="project" value="InterPro"/>
</dbReference>
<dbReference type="Proteomes" id="UP000184386">
    <property type="component" value="Unassembled WGS sequence"/>
</dbReference>
<dbReference type="Pfam" id="PF07451">
    <property type="entry name" value="SpoVAD"/>
    <property type="match status" value="1"/>
</dbReference>
<accession>A0A1M6Y752</accession>
<evidence type="ECO:0000313" key="2">
    <source>
        <dbReference type="Proteomes" id="UP000184386"/>
    </source>
</evidence>
<evidence type="ECO:0000313" key="1">
    <source>
        <dbReference type="EMBL" id="SHL13952.1"/>
    </source>
</evidence>
<dbReference type="InterPro" id="IPR038369">
    <property type="entry name" value="SpoVAD_sf"/>
</dbReference>
<protein>
    <submittedName>
        <fullName evidence="1">Stage V sporulation protein AD</fullName>
    </submittedName>
</protein>
<proteinExistence type="predicted"/>
<dbReference type="InterPro" id="IPR016039">
    <property type="entry name" value="Thiolase-like"/>
</dbReference>
<organism evidence="1 2">
    <name type="scientific">Anaerocolumna jejuensis DSM 15929</name>
    <dbReference type="NCBI Taxonomy" id="1121322"/>
    <lineage>
        <taxon>Bacteria</taxon>
        <taxon>Bacillati</taxon>
        <taxon>Bacillota</taxon>
        <taxon>Clostridia</taxon>
        <taxon>Lachnospirales</taxon>
        <taxon>Lachnospiraceae</taxon>
        <taxon>Anaerocolumna</taxon>
    </lineage>
</organism>
<dbReference type="InterPro" id="IPR010894">
    <property type="entry name" value="SpoVAD"/>
</dbReference>
<keyword evidence="2" id="KW-1185">Reference proteome</keyword>
<dbReference type="Gene3D" id="3.40.47.40">
    <property type="entry name" value="Stage V sporulation protein AD"/>
    <property type="match status" value="1"/>
</dbReference>
<dbReference type="STRING" id="1121322.SAMN02745136_04176"/>
<dbReference type="EMBL" id="FRAC01000024">
    <property type="protein sequence ID" value="SHL13952.1"/>
    <property type="molecule type" value="Genomic_DNA"/>
</dbReference>
<name>A0A1M6Y752_9FIRM</name>